<dbReference type="EMBL" id="AYZM01000153">
    <property type="protein sequence ID" value="KRN18363.1"/>
    <property type="molecule type" value="Genomic_DNA"/>
</dbReference>
<evidence type="ECO:0000256" key="7">
    <source>
        <dbReference type="PIRSR" id="PIRSR613078-3"/>
    </source>
</evidence>
<dbReference type="PATRIC" id="fig|1423804.4.peg.2211"/>
<evidence type="ECO:0000256" key="3">
    <source>
        <dbReference type="ARBA" id="ARBA00023235"/>
    </source>
</evidence>
<evidence type="ECO:0000256" key="8">
    <source>
        <dbReference type="RuleBase" id="RU004512"/>
    </source>
</evidence>
<dbReference type="OrthoDB" id="9781415at2"/>
<comment type="caution">
    <text evidence="4">Lacks conserved residue(s) required for the propagation of feature annotation.</text>
</comment>
<reference evidence="9 10" key="1">
    <citation type="journal article" date="2015" name="Genome Announc.">
        <title>Expanding the biotechnology potential of lactobacilli through comparative genomics of 213 strains and associated genera.</title>
        <authorList>
            <person name="Sun Z."/>
            <person name="Harris H.M."/>
            <person name="McCann A."/>
            <person name="Guo C."/>
            <person name="Argimon S."/>
            <person name="Zhang W."/>
            <person name="Yang X."/>
            <person name="Jeffery I.B."/>
            <person name="Cooney J.C."/>
            <person name="Kagawa T.F."/>
            <person name="Liu W."/>
            <person name="Song Y."/>
            <person name="Salvetti E."/>
            <person name="Wrobel A."/>
            <person name="Rasinkangas P."/>
            <person name="Parkhill J."/>
            <person name="Rea M.C."/>
            <person name="O'Sullivan O."/>
            <person name="Ritari J."/>
            <person name="Douillard F.P."/>
            <person name="Paul Ross R."/>
            <person name="Yang R."/>
            <person name="Briner A.E."/>
            <person name="Felis G.E."/>
            <person name="de Vos W.M."/>
            <person name="Barrangou R."/>
            <person name="Klaenhammer T.R."/>
            <person name="Caufield P.W."/>
            <person name="Cui Y."/>
            <person name="Zhang H."/>
            <person name="O'Toole P.W."/>
        </authorList>
    </citation>
    <scope>NUCLEOTIDE SEQUENCE [LARGE SCALE GENOMIC DNA]</scope>
    <source>
        <strain evidence="9 10">DSM 23365</strain>
    </source>
</reference>
<evidence type="ECO:0000256" key="1">
    <source>
        <dbReference type="ARBA" id="ARBA00006717"/>
    </source>
</evidence>
<dbReference type="InterPro" id="IPR001345">
    <property type="entry name" value="PG/BPGM_mutase_AS"/>
</dbReference>
<dbReference type="HAMAP" id="MF_01039">
    <property type="entry name" value="PGAM_GpmA"/>
    <property type="match status" value="1"/>
</dbReference>
<sequence>MVELVVLRHGESEANRDGIFTGWSDVSLTKQGIQQAHEAGQLLAKSGIQFTHCHTSMLKRAITTTHIVLAEINQLFIPETKSWRLNERHYGALRGQKKQAVKQRVGETQFRTWRRSFKTVPPLLDQPDEDPRYAALGVTEPRGESLEMAYNRLMPYWEDQIAPRLLNGDNQLVVAHGSTLRALIKYLERISDADIDQLEVPNGEPIRYQLDDRLRIVAKTVGKDILK</sequence>
<dbReference type="STRING" id="1423804.FD14_GL002036"/>
<dbReference type="CDD" id="cd07067">
    <property type="entry name" value="HP_PGM_like"/>
    <property type="match status" value="1"/>
</dbReference>
<dbReference type="SMART" id="SM00855">
    <property type="entry name" value="PGAM"/>
    <property type="match status" value="1"/>
</dbReference>
<comment type="pathway">
    <text evidence="4 8">Carbohydrate degradation; glycolysis; pyruvate from D-glyceraldehyde 3-phosphate: step 3/5.</text>
</comment>
<accession>A0A0R2ET71</accession>
<comment type="catalytic activity">
    <reaction evidence="4 8">
        <text>(2R)-2-phosphoglycerate = (2R)-3-phosphoglycerate</text>
        <dbReference type="Rhea" id="RHEA:15901"/>
        <dbReference type="ChEBI" id="CHEBI:58272"/>
        <dbReference type="ChEBI" id="CHEBI:58289"/>
        <dbReference type="EC" id="5.4.2.11"/>
    </reaction>
</comment>
<dbReference type="PANTHER" id="PTHR11931">
    <property type="entry name" value="PHOSPHOGLYCERATE MUTASE"/>
    <property type="match status" value="1"/>
</dbReference>
<name>A0A0R2ET71_9LACO</name>
<dbReference type="PROSITE" id="PS00175">
    <property type="entry name" value="PG_MUTASE"/>
    <property type="match status" value="1"/>
</dbReference>
<dbReference type="InterPro" id="IPR005952">
    <property type="entry name" value="Phosphogly_mut1"/>
</dbReference>
<dbReference type="GO" id="GO:0006094">
    <property type="term" value="P:gluconeogenesis"/>
    <property type="evidence" value="ECO:0007669"/>
    <property type="project" value="UniProtKB-UniRule"/>
</dbReference>
<dbReference type="GO" id="GO:0004619">
    <property type="term" value="F:phosphoglycerate mutase activity"/>
    <property type="evidence" value="ECO:0007669"/>
    <property type="project" value="UniProtKB-UniRule"/>
</dbReference>
<comment type="similarity">
    <text evidence="1 4">Belongs to the phosphoglycerate mutase family. BPG-dependent PGAM subfamily.</text>
</comment>
<keyword evidence="10" id="KW-1185">Reference proteome</keyword>
<dbReference type="GO" id="GO:0006096">
    <property type="term" value="P:glycolytic process"/>
    <property type="evidence" value="ECO:0007669"/>
    <property type="project" value="UniProtKB-UniRule"/>
</dbReference>
<feature type="site" description="Transition state stabilizer" evidence="4 7">
    <location>
        <position position="176"/>
    </location>
</feature>
<feature type="binding site" evidence="4 6">
    <location>
        <begin position="21"/>
        <end position="22"/>
    </location>
    <ligand>
        <name>substrate</name>
    </ligand>
</feature>
<feature type="binding site" evidence="4 6">
    <location>
        <begin position="8"/>
        <end position="15"/>
    </location>
    <ligand>
        <name>substrate</name>
    </ligand>
</feature>
<dbReference type="InterPro" id="IPR013078">
    <property type="entry name" value="His_Pase_superF_clade-1"/>
</dbReference>
<evidence type="ECO:0000256" key="2">
    <source>
        <dbReference type="ARBA" id="ARBA00023152"/>
    </source>
</evidence>
<organism evidence="9 10">
    <name type="scientific">Secundilactobacillus similis DSM 23365 = JCM 2765</name>
    <dbReference type="NCBI Taxonomy" id="1423804"/>
    <lineage>
        <taxon>Bacteria</taxon>
        <taxon>Bacillati</taxon>
        <taxon>Bacillota</taxon>
        <taxon>Bacilli</taxon>
        <taxon>Lactobacillales</taxon>
        <taxon>Lactobacillaceae</taxon>
        <taxon>Secundilactobacillus</taxon>
    </lineage>
</organism>
<keyword evidence="4" id="KW-0312">Gluconeogenesis</keyword>
<dbReference type="Gene3D" id="3.40.50.1240">
    <property type="entry name" value="Phosphoglycerate mutase-like"/>
    <property type="match status" value="1"/>
</dbReference>
<dbReference type="Proteomes" id="UP000051442">
    <property type="component" value="Unassembled WGS sequence"/>
</dbReference>
<keyword evidence="3 4" id="KW-0413">Isomerase</keyword>
<feature type="active site" description="Proton donor/acceptor" evidence="4 5">
    <location>
        <position position="87"/>
    </location>
</feature>
<evidence type="ECO:0000256" key="6">
    <source>
        <dbReference type="PIRSR" id="PIRSR613078-2"/>
    </source>
</evidence>
<keyword evidence="2 4" id="KW-0324">Glycolysis</keyword>
<dbReference type="AlphaFoldDB" id="A0A0R2ET71"/>
<evidence type="ECO:0000256" key="5">
    <source>
        <dbReference type="PIRSR" id="PIRSR613078-1"/>
    </source>
</evidence>
<feature type="binding site" evidence="4 6">
    <location>
        <position position="98"/>
    </location>
    <ligand>
        <name>substrate</name>
    </ligand>
</feature>
<dbReference type="NCBIfam" id="TIGR01258">
    <property type="entry name" value="pgm_1"/>
    <property type="match status" value="1"/>
</dbReference>
<feature type="binding site" evidence="4 6">
    <location>
        <begin position="87"/>
        <end position="90"/>
    </location>
    <ligand>
        <name>substrate</name>
    </ligand>
</feature>
<gene>
    <name evidence="4" type="primary">gpmA</name>
    <name evidence="9" type="ORF">FD14_GL002036</name>
</gene>
<evidence type="ECO:0000313" key="9">
    <source>
        <dbReference type="EMBL" id="KRN18363.1"/>
    </source>
</evidence>
<feature type="binding site" evidence="4 6">
    <location>
        <begin position="114"/>
        <end position="115"/>
    </location>
    <ligand>
        <name>substrate</name>
    </ligand>
</feature>
<dbReference type="Pfam" id="PF00300">
    <property type="entry name" value="His_Phos_1"/>
    <property type="match status" value="1"/>
</dbReference>
<dbReference type="SUPFAM" id="SSF53254">
    <property type="entry name" value="Phosphoglycerate mutase-like"/>
    <property type="match status" value="1"/>
</dbReference>
<dbReference type="PIRSF" id="PIRSF000709">
    <property type="entry name" value="6PFK_2-Ptase"/>
    <property type="match status" value="1"/>
</dbReference>
<dbReference type="RefSeq" id="WP_054737532.1">
    <property type="nucleotide sequence ID" value="NZ_AYZM01000153.1"/>
</dbReference>
<proteinExistence type="inferred from homology"/>
<dbReference type="UniPathway" id="UPA00109">
    <property type="reaction ID" value="UER00186"/>
</dbReference>
<dbReference type="InterPro" id="IPR029033">
    <property type="entry name" value="His_PPase_superfam"/>
</dbReference>
<feature type="active site" description="Tele-phosphohistidine intermediate" evidence="4 5">
    <location>
        <position position="9"/>
    </location>
</feature>
<dbReference type="EC" id="5.4.2.11" evidence="4 8"/>
<evidence type="ECO:0000313" key="10">
    <source>
        <dbReference type="Proteomes" id="UP000051442"/>
    </source>
</evidence>
<feature type="binding site" evidence="4 6">
    <location>
        <position position="60"/>
    </location>
    <ligand>
        <name>substrate</name>
    </ligand>
</feature>
<protein>
    <recommendedName>
        <fullName evidence="4 8">2,3-bisphosphoglycerate-dependent phosphoglycerate mutase</fullName>
        <shortName evidence="4">BPG-dependent PGAM</shortName>
        <shortName evidence="4">PGAM</shortName>
        <shortName evidence="4">Phosphoglyceromutase</shortName>
        <shortName evidence="4">dPGM</shortName>
        <ecNumber evidence="4 8">5.4.2.11</ecNumber>
    </recommendedName>
</protein>
<comment type="function">
    <text evidence="4 8">Catalyzes the interconversion of 2-phosphoglycerate and 3-phosphoglycerate.</text>
</comment>
<comment type="caution">
    <text evidence="9">The sequence shown here is derived from an EMBL/GenBank/DDBJ whole genome shotgun (WGS) entry which is preliminary data.</text>
</comment>
<evidence type="ECO:0000256" key="4">
    <source>
        <dbReference type="HAMAP-Rule" id="MF_01039"/>
    </source>
</evidence>